<sequence>MSEVPLQDPQPEDGLKGLYPQLAGVPEDPLPTVQQGPPLQEP</sequence>
<name>A0A6F8ZHZ4_9FIRM</name>
<feature type="region of interest" description="Disordered" evidence="1">
    <location>
        <begin position="1"/>
        <end position="42"/>
    </location>
</feature>
<protein>
    <submittedName>
        <fullName evidence="2">Uncharacterized protein</fullName>
    </submittedName>
</protein>
<keyword evidence="3" id="KW-1185">Reference proteome</keyword>
<reference evidence="2 3" key="1">
    <citation type="submission" date="2020-02" db="EMBL/GenBank/DDBJ databases">
        <authorList>
            <person name="Hogendoorn C."/>
        </authorList>
    </citation>
    <scope>NUCLEOTIDE SEQUENCE [LARGE SCALE GENOMIC DNA]</scope>
    <source>
        <strain evidence="2">R501</strain>
    </source>
</reference>
<accession>A0A6F8ZHZ4</accession>
<dbReference type="Proteomes" id="UP000503399">
    <property type="component" value="Chromosome"/>
</dbReference>
<dbReference type="KEGG" id="hfv:R50_1887"/>
<feature type="compositionally biased region" description="Polar residues" evidence="1">
    <location>
        <begin position="32"/>
        <end position="42"/>
    </location>
</feature>
<evidence type="ECO:0000256" key="1">
    <source>
        <dbReference type="SAM" id="MobiDB-lite"/>
    </source>
</evidence>
<gene>
    <name evidence="2" type="ORF">R50_1887</name>
</gene>
<organism evidence="2 3">
    <name type="scientific">Candidatus Hydrogenisulfobacillus filiaventi</name>
    <dbReference type="NCBI Taxonomy" id="2707344"/>
    <lineage>
        <taxon>Bacteria</taxon>
        <taxon>Bacillati</taxon>
        <taxon>Bacillota</taxon>
        <taxon>Clostridia</taxon>
        <taxon>Eubacteriales</taxon>
        <taxon>Clostridiales Family XVII. Incertae Sedis</taxon>
        <taxon>Candidatus Hydrogenisulfobacillus</taxon>
    </lineage>
</organism>
<dbReference type="EMBL" id="LR778114">
    <property type="protein sequence ID" value="CAB1129384.1"/>
    <property type="molecule type" value="Genomic_DNA"/>
</dbReference>
<proteinExistence type="predicted"/>
<evidence type="ECO:0000313" key="2">
    <source>
        <dbReference type="EMBL" id="CAB1129384.1"/>
    </source>
</evidence>
<dbReference type="AlphaFoldDB" id="A0A6F8ZHZ4"/>
<evidence type="ECO:0000313" key="3">
    <source>
        <dbReference type="Proteomes" id="UP000503399"/>
    </source>
</evidence>